<dbReference type="InterPro" id="IPR007053">
    <property type="entry name" value="LRAT_dom"/>
</dbReference>
<dbReference type="Gene3D" id="3.90.1720.10">
    <property type="entry name" value="endopeptidase domain like (from Nostoc punctiforme)"/>
    <property type="match status" value="1"/>
</dbReference>
<dbReference type="GO" id="GO:0004623">
    <property type="term" value="F:phospholipase A2 activity"/>
    <property type="evidence" value="ECO:0007669"/>
    <property type="project" value="TreeGrafter"/>
</dbReference>
<organism evidence="6">
    <name type="scientific">Oppiella nova</name>
    <dbReference type="NCBI Taxonomy" id="334625"/>
    <lineage>
        <taxon>Eukaryota</taxon>
        <taxon>Metazoa</taxon>
        <taxon>Ecdysozoa</taxon>
        <taxon>Arthropoda</taxon>
        <taxon>Chelicerata</taxon>
        <taxon>Arachnida</taxon>
        <taxon>Acari</taxon>
        <taxon>Acariformes</taxon>
        <taxon>Sarcoptiformes</taxon>
        <taxon>Oribatida</taxon>
        <taxon>Brachypylina</taxon>
        <taxon>Oppioidea</taxon>
        <taxon>Oppiidae</taxon>
        <taxon>Oppiella</taxon>
    </lineage>
</organism>
<evidence type="ECO:0000256" key="3">
    <source>
        <dbReference type="ARBA" id="ARBA00022801"/>
    </source>
</evidence>
<protein>
    <recommendedName>
        <fullName evidence="5">LRAT domain-containing protein</fullName>
    </recommendedName>
</protein>
<dbReference type="InterPro" id="IPR051496">
    <property type="entry name" value="H-rev107_PLA/AT"/>
</dbReference>
<dbReference type="Pfam" id="PF04970">
    <property type="entry name" value="LRAT"/>
    <property type="match status" value="1"/>
</dbReference>
<dbReference type="GO" id="GO:0070292">
    <property type="term" value="P:N-acylphosphatidylethanolamine metabolic process"/>
    <property type="evidence" value="ECO:0007669"/>
    <property type="project" value="TreeGrafter"/>
</dbReference>
<dbReference type="GO" id="GO:0016410">
    <property type="term" value="F:N-acyltransferase activity"/>
    <property type="evidence" value="ECO:0007669"/>
    <property type="project" value="TreeGrafter"/>
</dbReference>
<keyword evidence="2" id="KW-0808">Transferase</keyword>
<dbReference type="GO" id="GO:0005737">
    <property type="term" value="C:cytoplasm"/>
    <property type="evidence" value="ECO:0007669"/>
    <property type="project" value="TreeGrafter"/>
</dbReference>
<keyword evidence="7" id="KW-1185">Reference proteome</keyword>
<dbReference type="EMBL" id="OC917086">
    <property type="protein sequence ID" value="CAD7646100.1"/>
    <property type="molecule type" value="Genomic_DNA"/>
</dbReference>
<comment type="similarity">
    <text evidence="1">Belongs to the H-rev107 family.</text>
</comment>
<evidence type="ECO:0000259" key="5">
    <source>
        <dbReference type="Pfam" id="PF04970"/>
    </source>
</evidence>
<dbReference type="OrthoDB" id="6502854at2759"/>
<reference evidence="6" key="1">
    <citation type="submission" date="2020-11" db="EMBL/GenBank/DDBJ databases">
        <authorList>
            <person name="Tran Van P."/>
        </authorList>
    </citation>
    <scope>NUCLEOTIDE SEQUENCE</scope>
</reference>
<proteinExistence type="inferred from homology"/>
<accession>A0A7R9LQV4</accession>
<keyword evidence="4" id="KW-0443">Lipid metabolism</keyword>
<evidence type="ECO:0000256" key="4">
    <source>
        <dbReference type="ARBA" id="ARBA00023098"/>
    </source>
</evidence>
<dbReference type="PANTHER" id="PTHR13943">
    <property type="entry name" value="HRAS-LIKE SUPPRESSOR - RELATED"/>
    <property type="match status" value="1"/>
</dbReference>
<dbReference type="PANTHER" id="PTHR13943:SF77">
    <property type="entry name" value="LRAT DOMAIN-CONTAINING PROTEIN"/>
    <property type="match status" value="1"/>
</dbReference>
<dbReference type="Proteomes" id="UP000728032">
    <property type="component" value="Unassembled WGS sequence"/>
</dbReference>
<dbReference type="GO" id="GO:0008970">
    <property type="term" value="F:phospholipase A1 activity"/>
    <property type="evidence" value="ECO:0007669"/>
    <property type="project" value="TreeGrafter"/>
</dbReference>
<dbReference type="AlphaFoldDB" id="A0A7R9LQV4"/>
<feature type="domain" description="LRAT" evidence="5">
    <location>
        <begin position="35"/>
        <end position="178"/>
    </location>
</feature>
<sequence>MGSVHSKSVSKSASASVGSFGRAGSFLEYDRVIHHLSRGDLIEVLRGRYRHWAIFESVDHYGNVMCFHITAVDNGYADDMDTDLTRTGVRKEISFNGKALLKYEPLEDILKDTDSPQPSLCRINNQEIMASKMLKTIGNQLPDLDQVFTTLHQMKDTIFRYCLKSLNCEHYSTFWKYGIGWSSQVNTFKDIITAVLKTVSTLSDTTGRYLQNNGCYKMGFVCLLISVISSMAAKVVEEIDLTLKNLRLDSAKVVFR</sequence>
<keyword evidence="3" id="KW-0378">Hydrolase</keyword>
<name>A0A7R9LQV4_9ACAR</name>
<gene>
    <name evidence="6" type="ORF">ONB1V03_LOCUS5556</name>
</gene>
<dbReference type="EMBL" id="CAJPVJ010002261">
    <property type="protein sequence ID" value="CAG2166025.1"/>
    <property type="molecule type" value="Genomic_DNA"/>
</dbReference>
<evidence type="ECO:0000256" key="1">
    <source>
        <dbReference type="ARBA" id="ARBA00007824"/>
    </source>
</evidence>
<evidence type="ECO:0000256" key="2">
    <source>
        <dbReference type="ARBA" id="ARBA00022679"/>
    </source>
</evidence>
<evidence type="ECO:0000313" key="7">
    <source>
        <dbReference type="Proteomes" id="UP000728032"/>
    </source>
</evidence>
<evidence type="ECO:0000313" key="6">
    <source>
        <dbReference type="EMBL" id="CAD7646100.1"/>
    </source>
</evidence>